<dbReference type="InterPro" id="IPR031353">
    <property type="entry name" value="NACHT_sigma"/>
</dbReference>
<feature type="domain" description="NACHT-NTPase sigma" evidence="3">
    <location>
        <begin position="262"/>
        <end position="298"/>
    </location>
</feature>
<evidence type="ECO:0000313" key="6">
    <source>
        <dbReference type="Proteomes" id="UP000191500"/>
    </source>
</evidence>
<evidence type="ECO:0000259" key="4">
    <source>
        <dbReference type="Pfam" id="PF17107"/>
    </source>
</evidence>
<organism evidence="5 6">
    <name type="scientific">Penicillium coprophilum</name>
    <dbReference type="NCBI Taxonomy" id="36646"/>
    <lineage>
        <taxon>Eukaryota</taxon>
        <taxon>Fungi</taxon>
        <taxon>Dikarya</taxon>
        <taxon>Ascomycota</taxon>
        <taxon>Pezizomycotina</taxon>
        <taxon>Eurotiomycetes</taxon>
        <taxon>Eurotiomycetidae</taxon>
        <taxon>Eurotiales</taxon>
        <taxon>Aspergillaceae</taxon>
        <taxon>Penicillium</taxon>
    </lineage>
</organism>
<dbReference type="Pfam" id="PF17107">
    <property type="entry name" value="SesA"/>
    <property type="match status" value="1"/>
</dbReference>
<protein>
    <recommendedName>
        <fullName evidence="7">NACHT-NTPase and P-loop NTPases N-terminal domain-containing protein</fullName>
    </recommendedName>
</protein>
<dbReference type="Pfam" id="PF17106">
    <property type="entry name" value="NACHT_sigma"/>
    <property type="match status" value="1"/>
</dbReference>
<evidence type="ECO:0000259" key="3">
    <source>
        <dbReference type="Pfam" id="PF17106"/>
    </source>
</evidence>
<evidence type="ECO:0000256" key="2">
    <source>
        <dbReference type="SAM" id="MobiDB-lite"/>
    </source>
</evidence>
<feature type="coiled-coil region" evidence="1">
    <location>
        <begin position="137"/>
        <end position="164"/>
    </location>
</feature>
<dbReference type="Proteomes" id="UP000191500">
    <property type="component" value="Unassembled WGS sequence"/>
</dbReference>
<dbReference type="EMBL" id="MDDG01000005">
    <property type="protein sequence ID" value="OQE41347.1"/>
    <property type="molecule type" value="Genomic_DNA"/>
</dbReference>
<feature type="domain" description="NACHT-NTPase and P-loop NTPases N-terminal" evidence="4">
    <location>
        <begin position="105"/>
        <end position="222"/>
    </location>
</feature>
<keyword evidence="6" id="KW-1185">Reference proteome</keyword>
<feature type="compositionally biased region" description="Polar residues" evidence="2">
    <location>
        <begin position="257"/>
        <end position="271"/>
    </location>
</feature>
<keyword evidence="1" id="KW-0175">Coiled coil</keyword>
<accession>A0A1V6USG0</accession>
<evidence type="ECO:0008006" key="7">
    <source>
        <dbReference type="Google" id="ProtNLM"/>
    </source>
</evidence>
<evidence type="ECO:0000256" key="1">
    <source>
        <dbReference type="SAM" id="Coils"/>
    </source>
</evidence>
<proteinExistence type="predicted"/>
<name>A0A1V6USG0_9EURO</name>
<dbReference type="AlphaFoldDB" id="A0A1V6USG0"/>
<feature type="compositionally biased region" description="Low complexity" evidence="2">
    <location>
        <begin position="272"/>
        <end position="290"/>
    </location>
</feature>
<dbReference type="InterPro" id="IPR031352">
    <property type="entry name" value="SesA"/>
</dbReference>
<comment type="caution">
    <text evidence="5">The sequence shown here is derived from an EMBL/GenBank/DDBJ whole genome shotgun (WGS) entry which is preliminary data.</text>
</comment>
<feature type="region of interest" description="Disordered" evidence="2">
    <location>
        <begin position="256"/>
        <end position="305"/>
    </location>
</feature>
<sequence length="305" mass="33416">MQPISLSGLVGISSAEAACMKPPGVLLQSQFPYQPWYIGRFLVEESTKRFTDSTNPPGQALIKQISTIQDIPAFSLPETLLLSDDAQSPEMASFETNKVLALTRATISILQNSYDVYSDRSDADSLPSAFQVVAQHLGVVREALQAANEQVRALKDEEMCKEIESTAEGCREKAKLLETLFHRVVLAPAAETMGRYQDAAREIGKGHRVETLMKGIMEDTKLFLTVKEDMKAATEHHLELLLKSIKEVSKIPPSLSVEGQTSGYNNYGSGTQNINNGDGSQNNNNSTGQQFIGGRFGSFDPLRSK</sequence>
<evidence type="ECO:0000313" key="5">
    <source>
        <dbReference type="EMBL" id="OQE41347.1"/>
    </source>
</evidence>
<reference evidence="6" key="1">
    <citation type="journal article" date="2017" name="Nat. Microbiol.">
        <title>Global analysis of biosynthetic gene clusters reveals vast potential of secondary metabolite production in Penicillium species.</title>
        <authorList>
            <person name="Nielsen J.C."/>
            <person name="Grijseels S."/>
            <person name="Prigent S."/>
            <person name="Ji B."/>
            <person name="Dainat J."/>
            <person name="Nielsen K.F."/>
            <person name="Frisvad J.C."/>
            <person name="Workman M."/>
            <person name="Nielsen J."/>
        </authorList>
    </citation>
    <scope>NUCLEOTIDE SEQUENCE [LARGE SCALE GENOMIC DNA]</scope>
    <source>
        <strain evidence="6">IBT 31321</strain>
    </source>
</reference>
<gene>
    <name evidence="5" type="ORF">PENCOP_c005G02593</name>
</gene>